<organism evidence="3 4">
    <name type="scientific">Chlamydia caviae (strain ATCC VR-813 / DSM 19441 / 03DC25 / GPIC)</name>
    <name type="common">Chlamydophila caviae</name>
    <dbReference type="NCBI Taxonomy" id="227941"/>
    <lineage>
        <taxon>Bacteria</taxon>
        <taxon>Pseudomonadati</taxon>
        <taxon>Chlamydiota</taxon>
        <taxon>Chlamydiia</taxon>
        <taxon>Chlamydiales</taxon>
        <taxon>Chlamydiaceae</taxon>
        <taxon>Chlamydia/Chlamydophila group</taxon>
        <taxon>Chlamydia</taxon>
    </lineage>
</organism>
<accession>Q822Q6</accession>
<evidence type="ECO:0000256" key="1">
    <source>
        <dbReference type="ARBA" id="ARBA00007100"/>
    </source>
</evidence>
<dbReference type="InterPro" id="IPR032698">
    <property type="entry name" value="SirB1_N"/>
</dbReference>
<reference evidence="3 4" key="1">
    <citation type="journal article" date="2003" name="Nucleic Acids Res.">
        <title>Genome sequence of Chlamydophila caviae (Chlamydia psittaci GPIC): examining the role of niche-specific genes in the evolution of the Chlamydiaceae.</title>
        <authorList>
            <person name="Read T.D."/>
            <person name="Myers G.S.A."/>
            <person name="Brunham R.C."/>
            <person name="Nelson W.C."/>
            <person name="Paulsen I.T."/>
            <person name="Heidelberg J.F."/>
            <person name="Holtzapple E.K."/>
            <person name="Khouri H.M."/>
            <person name="Federova N.B."/>
            <person name="Carty H.A."/>
            <person name="Umayam L.A."/>
            <person name="Haft D.H."/>
            <person name="Peterson J.D."/>
            <person name="Beanan M.J."/>
            <person name="White O."/>
            <person name="Salzberg S.L."/>
            <person name="Hsia R.-C."/>
            <person name="McClarty G."/>
            <person name="Rank R.G."/>
            <person name="Bavoil P.M."/>
            <person name="Fraser C.M."/>
        </authorList>
    </citation>
    <scope>NUCLEOTIDE SEQUENCE [LARGE SCALE GENOMIC DNA]</scope>
    <source>
        <strain evidence="4">ATCC VR-813 / DSM 19441 / 03DC25 / GPIC</strain>
    </source>
</reference>
<dbReference type="eggNOG" id="COG2912">
    <property type="taxonomic scope" value="Bacteria"/>
</dbReference>
<evidence type="ECO:0000313" key="3">
    <source>
        <dbReference type="EMBL" id="AAP05365.1"/>
    </source>
</evidence>
<feature type="domain" description="Protein SirB1 N-terminal" evidence="2">
    <location>
        <begin position="175"/>
        <end position="282"/>
    </location>
</feature>
<name>Q822Q6_CHLCV</name>
<keyword evidence="4" id="KW-1185">Reference proteome</keyword>
<dbReference type="InterPro" id="IPR011990">
    <property type="entry name" value="TPR-like_helical_dom_sf"/>
</dbReference>
<gene>
    <name evidence="3" type="ordered locus">CCA_00623</name>
</gene>
<dbReference type="Pfam" id="PF13369">
    <property type="entry name" value="Transglut_core2"/>
    <property type="match status" value="1"/>
</dbReference>
<comment type="similarity">
    <text evidence="1">Belongs to the UPF0162 family.</text>
</comment>
<dbReference type="KEGG" id="cca:CCA_00623"/>
<dbReference type="EMBL" id="AE015925">
    <property type="protein sequence ID" value="AAP05365.1"/>
    <property type="molecule type" value="Genomic_DNA"/>
</dbReference>
<evidence type="ECO:0000259" key="2">
    <source>
        <dbReference type="Pfam" id="PF13369"/>
    </source>
</evidence>
<proteinExistence type="inferred from homology"/>
<dbReference type="HOGENOM" id="CLU_042896_0_0_0"/>
<dbReference type="Gene3D" id="1.25.40.10">
    <property type="entry name" value="Tetratricopeptide repeat domain"/>
    <property type="match status" value="1"/>
</dbReference>
<dbReference type="Proteomes" id="UP000002193">
    <property type="component" value="Chromosome"/>
</dbReference>
<dbReference type="STRING" id="227941.CCA_00623"/>
<protein>
    <recommendedName>
        <fullName evidence="2">Protein SirB1 N-terminal domain-containing protein</fullName>
    </recommendedName>
</protein>
<sequence length="502" mass="56650">MFMMPRLLCVFLMLVIAVEGIGSKAFCEDRAIAQNTHDAFWNLDPYCLESLCAYFVTHGDKQSRQKLANFFPQLTTGELATLSNCVLLSKNPNYIFSPEDIAVMKKLSLPGVVFLCNSEGNHLPEKDLARALVLAEFPGEEGMRKAEHYTRYLDILALRAYIERQRYLDREHYVLGSEGFHKATIEALNTILFYEEGIRYPSKNEMFSDEFSFLSSVADRKFGVCLGVSSLYLSLAQRLELPLESVTPPGHIYLRYGGGKINIETTAGGRHLPTEQYCECLNVDELRVRCEKDLIGLTFINQGSFALQKQQYHEADLAYEKAKEYVDDDDLQELMGVVKILKGQKKAGEALLKSSSQAQSVGSVAYDYLQGNIDKATLKLLFTHPGSTYDEVLSYQEALKKAIRRSPKCSESRRRLASVLLHLGKTAEGVALLEQCAKESVDDIALHLKLSRILCDRHDYEKAQNYFLIAEKLLVAKGLQSGDKKSFTLYHDIRQKIFLIAP</sequence>
<dbReference type="AlphaFoldDB" id="Q822Q6"/>
<evidence type="ECO:0000313" key="4">
    <source>
        <dbReference type="Proteomes" id="UP000002193"/>
    </source>
</evidence>
<dbReference type="SUPFAM" id="SSF48452">
    <property type="entry name" value="TPR-like"/>
    <property type="match status" value="1"/>
</dbReference>